<feature type="region of interest" description="Disordered" evidence="1">
    <location>
        <begin position="20"/>
        <end position="75"/>
    </location>
</feature>
<gene>
    <name evidence="2" type="ORF">GCM10010446_28210</name>
</gene>
<protein>
    <submittedName>
        <fullName evidence="2">Uncharacterized protein</fullName>
    </submittedName>
</protein>
<reference evidence="2 3" key="1">
    <citation type="journal article" date="2019" name="Int. J. Syst. Evol. Microbiol.">
        <title>The Global Catalogue of Microorganisms (GCM) 10K type strain sequencing project: providing services to taxonomists for standard genome sequencing and annotation.</title>
        <authorList>
            <consortium name="The Broad Institute Genomics Platform"/>
            <consortium name="The Broad Institute Genome Sequencing Center for Infectious Disease"/>
            <person name="Wu L."/>
            <person name="Ma J."/>
        </authorList>
    </citation>
    <scope>NUCLEOTIDE SEQUENCE [LARGE SCALE GENOMIC DNA]</scope>
    <source>
        <strain evidence="2 3">JCM 9088</strain>
    </source>
</reference>
<dbReference type="Proteomes" id="UP001500403">
    <property type="component" value="Unassembled WGS sequence"/>
</dbReference>
<sequence>MPGRDGPRCGSGDGRVVWSQVRTAPADGGGPASPGWDLHGLPRAVPAGGGPGLPRRRDPRSGGGRHGPALRAGRRSGICGVSPGVAWKAAATTVAPALVGAVFGRL</sequence>
<evidence type="ECO:0000313" key="3">
    <source>
        <dbReference type="Proteomes" id="UP001500403"/>
    </source>
</evidence>
<proteinExistence type="predicted"/>
<evidence type="ECO:0000256" key="1">
    <source>
        <dbReference type="SAM" id="MobiDB-lite"/>
    </source>
</evidence>
<name>A0ABN3X9D3_9ACTN</name>
<organism evidence="2 3">
    <name type="scientific">Streptomyces enissocaesilis</name>
    <dbReference type="NCBI Taxonomy" id="332589"/>
    <lineage>
        <taxon>Bacteria</taxon>
        <taxon>Bacillati</taxon>
        <taxon>Actinomycetota</taxon>
        <taxon>Actinomycetes</taxon>
        <taxon>Kitasatosporales</taxon>
        <taxon>Streptomycetaceae</taxon>
        <taxon>Streptomyces</taxon>
        <taxon>Streptomyces rochei group</taxon>
    </lineage>
</organism>
<comment type="caution">
    <text evidence="2">The sequence shown here is derived from an EMBL/GenBank/DDBJ whole genome shotgun (WGS) entry which is preliminary data.</text>
</comment>
<accession>A0ABN3X9D3</accession>
<evidence type="ECO:0000313" key="2">
    <source>
        <dbReference type="EMBL" id="GAA2941368.1"/>
    </source>
</evidence>
<keyword evidence="3" id="KW-1185">Reference proteome</keyword>
<dbReference type="EMBL" id="BAAAUD010000031">
    <property type="protein sequence ID" value="GAA2941368.1"/>
    <property type="molecule type" value="Genomic_DNA"/>
</dbReference>